<dbReference type="OrthoDB" id="2378324at2759"/>
<protein>
    <submittedName>
        <fullName evidence="1">Uncharacterized protein</fullName>
    </submittedName>
</protein>
<dbReference type="RefSeq" id="XP_031921153.1">
    <property type="nucleotide sequence ID" value="XM_032073616.1"/>
</dbReference>
<gene>
    <name evidence="1" type="ORF">BDV27DRAFT_163923</name>
</gene>
<dbReference type="Proteomes" id="UP000326268">
    <property type="component" value="Unassembled WGS sequence"/>
</dbReference>
<dbReference type="AlphaFoldDB" id="A0A5N6ZKB3"/>
<dbReference type="GeneID" id="43658062"/>
<dbReference type="EMBL" id="ML737931">
    <property type="protein sequence ID" value="KAE8358072.1"/>
    <property type="molecule type" value="Genomic_DNA"/>
</dbReference>
<dbReference type="PANTHER" id="PTHR35569">
    <property type="entry name" value="CYANAMIDE HYDRATASE DDI2-RELATED"/>
    <property type="match status" value="1"/>
</dbReference>
<dbReference type="PANTHER" id="PTHR35569:SF1">
    <property type="entry name" value="CYANAMIDE HYDRATASE DDI2-RELATED"/>
    <property type="match status" value="1"/>
</dbReference>
<organism evidence="1 2">
    <name type="scientific">Aspergillus caelatus</name>
    <dbReference type="NCBI Taxonomy" id="61420"/>
    <lineage>
        <taxon>Eukaryota</taxon>
        <taxon>Fungi</taxon>
        <taxon>Dikarya</taxon>
        <taxon>Ascomycota</taxon>
        <taxon>Pezizomycotina</taxon>
        <taxon>Eurotiomycetes</taxon>
        <taxon>Eurotiomycetidae</taxon>
        <taxon>Eurotiales</taxon>
        <taxon>Aspergillaceae</taxon>
        <taxon>Aspergillus</taxon>
        <taxon>Aspergillus subgen. Circumdati</taxon>
    </lineage>
</organism>
<proteinExistence type="predicted"/>
<reference evidence="1 2" key="1">
    <citation type="submission" date="2019-04" db="EMBL/GenBank/DDBJ databases">
        <title>Friends and foes A comparative genomics studyof 23 Aspergillus species from section Flavi.</title>
        <authorList>
            <consortium name="DOE Joint Genome Institute"/>
            <person name="Kjaerbolling I."/>
            <person name="Vesth T."/>
            <person name="Frisvad J.C."/>
            <person name="Nybo J.L."/>
            <person name="Theobald S."/>
            <person name="Kildgaard S."/>
            <person name="Isbrandt T."/>
            <person name="Kuo A."/>
            <person name="Sato A."/>
            <person name="Lyhne E.K."/>
            <person name="Kogle M.E."/>
            <person name="Wiebenga A."/>
            <person name="Kun R.S."/>
            <person name="Lubbers R.J."/>
            <person name="Makela M.R."/>
            <person name="Barry K."/>
            <person name="Chovatia M."/>
            <person name="Clum A."/>
            <person name="Daum C."/>
            <person name="Haridas S."/>
            <person name="He G."/>
            <person name="LaButti K."/>
            <person name="Lipzen A."/>
            <person name="Mondo S."/>
            <person name="Riley R."/>
            <person name="Salamov A."/>
            <person name="Simmons B.A."/>
            <person name="Magnuson J.K."/>
            <person name="Henrissat B."/>
            <person name="Mortensen U.H."/>
            <person name="Larsen T.O."/>
            <person name="Devries R.P."/>
            <person name="Grigoriev I.V."/>
            <person name="Machida M."/>
            <person name="Baker S.E."/>
            <person name="Andersen M.R."/>
        </authorList>
    </citation>
    <scope>NUCLEOTIDE SEQUENCE [LARGE SCALE GENOMIC DNA]</scope>
    <source>
        <strain evidence="1 2">CBS 763.97</strain>
    </source>
</reference>
<accession>A0A5N6ZKB3</accession>
<sequence length="228" mass="26163">MSQRFLRDLPEIDLVFPSTPVLEDSVEFLRKETFDDAVNHCVRCAYFAVIIGKKHPRIRRINSRHGKCFAGLYPSRGRMVPDTRFDHDEATKWDKHRIQLVWDSIALHTTQSIAIHKQSEVHLMNSGSLTDFVGPLLPGDYFTVDEYKAIVKAFPRGDFMERGKKVMYGFCRDKPGTTYDNLLGDFGLSFGYDGKGEGKEEYAKGHETHSRLMGPLFAAWDECSKYEE</sequence>
<name>A0A5N6ZKB3_9EURO</name>
<keyword evidence="2" id="KW-1185">Reference proteome</keyword>
<evidence type="ECO:0000313" key="2">
    <source>
        <dbReference type="Proteomes" id="UP000326268"/>
    </source>
</evidence>
<evidence type="ECO:0000313" key="1">
    <source>
        <dbReference type="EMBL" id="KAE8358072.1"/>
    </source>
</evidence>